<dbReference type="AlphaFoldDB" id="A0A2T1DNC5"/>
<reference evidence="2 3" key="1">
    <citation type="submission" date="2018-02" db="EMBL/GenBank/DDBJ databases">
        <authorList>
            <person name="Cohen D.B."/>
            <person name="Kent A.D."/>
        </authorList>
    </citation>
    <scope>NUCLEOTIDE SEQUENCE [LARGE SCALE GENOMIC DNA]</scope>
    <source>
        <strain evidence="2 3">ULC007</strain>
    </source>
</reference>
<evidence type="ECO:0000313" key="3">
    <source>
        <dbReference type="Proteomes" id="UP000238634"/>
    </source>
</evidence>
<sequence length="60" mass="7081">MVYGLILAVPFLRNFFELYPLDLIHYLGIGLVALIWALVVRFTWRNRLLDRFLGVKISPF</sequence>
<protein>
    <submittedName>
        <fullName evidence="2">Uncharacterized protein</fullName>
    </submittedName>
</protein>
<evidence type="ECO:0000256" key="1">
    <source>
        <dbReference type="SAM" id="Phobius"/>
    </source>
</evidence>
<feature type="transmembrane region" description="Helical" evidence="1">
    <location>
        <begin position="23"/>
        <end position="44"/>
    </location>
</feature>
<proteinExistence type="predicted"/>
<accession>A0A2T1DNC5</accession>
<comment type="caution">
    <text evidence="2">The sequence shown here is derived from an EMBL/GenBank/DDBJ whole genome shotgun (WGS) entry which is preliminary data.</text>
</comment>
<gene>
    <name evidence="2" type="ORF">C7B65_00830</name>
</gene>
<evidence type="ECO:0000313" key="2">
    <source>
        <dbReference type="EMBL" id="PSB21993.1"/>
    </source>
</evidence>
<keyword evidence="1" id="KW-0812">Transmembrane</keyword>
<reference evidence="2 3" key="2">
    <citation type="submission" date="2018-03" db="EMBL/GenBank/DDBJ databases">
        <title>The ancient ancestry and fast evolution of plastids.</title>
        <authorList>
            <person name="Moore K.R."/>
            <person name="Magnabosco C."/>
            <person name="Momper L."/>
            <person name="Gold D.A."/>
            <person name="Bosak T."/>
            <person name="Fournier G.P."/>
        </authorList>
    </citation>
    <scope>NUCLEOTIDE SEQUENCE [LARGE SCALE GENOMIC DNA]</scope>
    <source>
        <strain evidence="2 3">ULC007</strain>
    </source>
</reference>
<dbReference type="EMBL" id="PVWG01000001">
    <property type="protein sequence ID" value="PSB21993.1"/>
    <property type="molecule type" value="Genomic_DNA"/>
</dbReference>
<dbReference type="Proteomes" id="UP000238634">
    <property type="component" value="Unassembled WGS sequence"/>
</dbReference>
<dbReference type="STRING" id="1920490.GCA_001895925_00715"/>
<name>A0A2T1DNC5_9CYAN</name>
<organism evidence="2 3">
    <name type="scientific">Phormidesmis priestleyi ULC007</name>
    <dbReference type="NCBI Taxonomy" id="1920490"/>
    <lineage>
        <taxon>Bacteria</taxon>
        <taxon>Bacillati</taxon>
        <taxon>Cyanobacteriota</taxon>
        <taxon>Cyanophyceae</taxon>
        <taxon>Leptolyngbyales</taxon>
        <taxon>Leptolyngbyaceae</taxon>
        <taxon>Phormidesmis</taxon>
    </lineage>
</organism>
<keyword evidence="3" id="KW-1185">Reference proteome</keyword>
<keyword evidence="1" id="KW-1133">Transmembrane helix</keyword>
<keyword evidence="1" id="KW-0472">Membrane</keyword>